<dbReference type="AlphaFoldDB" id="A0A0L7M009"/>
<protein>
    <recommendedName>
        <fullName evidence="9">Major facilitator superfamily (MFS) profile domain-containing protein</fullName>
    </recommendedName>
</protein>
<evidence type="ECO:0000256" key="3">
    <source>
        <dbReference type="ARBA" id="ARBA00022692"/>
    </source>
</evidence>
<dbReference type="GO" id="GO:0022857">
    <property type="term" value="F:transmembrane transporter activity"/>
    <property type="evidence" value="ECO:0007669"/>
    <property type="project" value="InterPro"/>
</dbReference>
<reference evidence="11" key="2">
    <citation type="submission" date="2006-09" db="EMBL/GenBank/DDBJ databases">
        <title>The genome sequence of Plasmodium falciparum Dd2.</title>
        <authorList>
            <consortium name="The Broad Institute Genome Sequencing Platform"/>
            <person name="Birren B."/>
            <person name="Lander E."/>
            <person name="Galagan J."/>
            <person name="Nusbaum C."/>
            <person name="Devon K."/>
            <person name="Henn M."/>
            <person name="Jaffe D."/>
            <person name="Butler J."/>
            <person name="Alvarez P."/>
            <person name="Gnerre S."/>
            <person name="Grabherr M."/>
            <person name="Kleber M."/>
            <person name="Mauceli E."/>
            <person name="Brockman W."/>
            <person name="MacCallum I.A."/>
            <person name="Rounsley S."/>
            <person name="Young S."/>
            <person name="LaButti K."/>
            <person name="Pushparaj V."/>
            <person name="DeCaprio D."/>
            <person name="Crawford M."/>
            <person name="Koehrsen M."/>
            <person name="Engels R."/>
            <person name="Montgomery P."/>
            <person name="Pearson M."/>
            <person name="Howarth C."/>
            <person name="Larson L."/>
            <person name="Luoma S."/>
            <person name="White J."/>
            <person name="Kodira C."/>
            <person name="Zeng Q."/>
            <person name="O'Leary S."/>
            <person name="Yandava C."/>
            <person name="Alvarado L."/>
            <person name="Wirth D."/>
            <person name="Volkman S."/>
            <person name="Hartl D."/>
        </authorList>
    </citation>
    <scope>NUCLEOTIDE SEQUENCE [LARGE SCALE GENOMIC DNA]</scope>
</reference>
<dbReference type="InterPro" id="IPR011701">
    <property type="entry name" value="MFS"/>
</dbReference>
<reference evidence="11" key="1">
    <citation type="submission" date="2006-09" db="EMBL/GenBank/DDBJ databases">
        <title>Annotation of Plasmodium falciparum Dd2.</title>
        <authorList>
            <consortium name="The Broad Institute Genome Sequencing Platform"/>
            <person name="Volkman S.K."/>
            <person name="Neafsey D.E."/>
            <person name="Dash A.P."/>
            <person name="Chitnis C.E."/>
            <person name="Hartl D.L."/>
            <person name="Young S.K."/>
            <person name="Zeng Q."/>
            <person name="Koehrsen M."/>
            <person name="Alvarado L."/>
            <person name="Berlin A."/>
            <person name="Borenstein D."/>
            <person name="Chapman S.B."/>
            <person name="Chen Z."/>
            <person name="Engels R."/>
            <person name="Freedman E."/>
            <person name="Gellesch M."/>
            <person name="Goldberg J."/>
            <person name="Griggs A."/>
            <person name="Gujja S."/>
            <person name="Heilman E.R."/>
            <person name="Heiman D.I."/>
            <person name="Howarth C."/>
            <person name="Jen D."/>
            <person name="Larson L."/>
            <person name="Mehta T."/>
            <person name="Neiman D."/>
            <person name="Park D."/>
            <person name="Pearson M."/>
            <person name="Roberts A."/>
            <person name="Saif S."/>
            <person name="Shea T."/>
            <person name="Shenoy N."/>
            <person name="Sisk P."/>
            <person name="Stolte C."/>
            <person name="Sykes S."/>
            <person name="Walk T."/>
            <person name="White J."/>
            <person name="Yandava C."/>
            <person name="Haas B."/>
            <person name="Henn M.R."/>
            <person name="Nusbaum C."/>
            <person name="Birren B."/>
        </authorList>
    </citation>
    <scope>NUCLEOTIDE SEQUENCE [LARGE SCALE GENOMIC DNA]</scope>
</reference>
<keyword evidence="5 8" id="KW-0472">Membrane</keyword>
<comment type="subcellular location">
    <subcellularLocation>
        <location evidence="1">Membrane</location>
        <topology evidence="1">Multi-pass membrane protein</topology>
    </subcellularLocation>
</comment>
<keyword evidence="3 8" id="KW-0812">Transmembrane</keyword>
<dbReference type="PANTHER" id="PTHR23505:SF52">
    <property type="entry name" value="MAJOR FACILITATOR SUPERFAMILY PROTEIN"/>
    <property type="match status" value="1"/>
</dbReference>
<feature type="transmembrane region" description="Helical" evidence="8">
    <location>
        <begin position="360"/>
        <end position="383"/>
    </location>
</feature>
<dbReference type="InterPro" id="IPR044770">
    <property type="entry name" value="MFS_spinster-like"/>
</dbReference>
<feature type="transmembrane region" description="Helical" evidence="8">
    <location>
        <begin position="241"/>
        <end position="261"/>
    </location>
</feature>
<evidence type="ECO:0000256" key="7">
    <source>
        <dbReference type="SAM" id="MobiDB-lite"/>
    </source>
</evidence>
<evidence type="ECO:0000256" key="6">
    <source>
        <dbReference type="ARBA" id="ARBA00024338"/>
    </source>
</evidence>
<dbReference type="PROSITE" id="PS50850">
    <property type="entry name" value="MFS"/>
    <property type="match status" value="1"/>
</dbReference>
<feature type="compositionally biased region" description="Low complexity" evidence="7">
    <location>
        <begin position="154"/>
        <end position="174"/>
    </location>
</feature>
<evidence type="ECO:0000256" key="2">
    <source>
        <dbReference type="ARBA" id="ARBA00022448"/>
    </source>
</evidence>
<dbReference type="OMA" id="SHDIANI"/>
<evidence type="ECO:0000256" key="4">
    <source>
        <dbReference type="ARBA" id="ARBA00022989"/>
    </source>
</evidence>
<evidence type="ECO:0000313" key="10">
    <source>
        <dbReference type="EMBL" id="KOB86214.1"/>
    </source>
</evidence>
<dbReference type="CDD" id="cd17328">
    <property type="entry name" value="MFS_spinster_like"/>
    <property type="match status" value="1"/>
</dbReference>
<dbReference type="Proteomes" id="UP000054282">
    <property type="component" value="Unassembled WGS sequence"/>
</dbReference>
<accession>A0A0L7M009</accession>
<gene>
    <name evidence="10" type="ORF">PFDG_01925</name>
</gene>
<dbReference type="SUPFAM" id="SSF103473">
    <property type="entry name" value="MFS general substrate transporter"/>
    <property type="match status" value="1"/>
</dbReference>
<feature type="transmembrane region" description="Helical" evidence="8">
    <location>
        <begin position="308"/>
        <end position="329"/>
    </location>
</feature>
<comment type="similarity">
    <text evidence="6">Belongs to the major facilitator superfamily. Spinster (TC 2.A.1.49) family.</text>
</comment>
<dbReference type="EMBL" id="DS016257">
    <property type="protein sequence ID" value="KOB86214.1"/>
    <property type="molecule type" value="Genomic_DNA"/>
</dbReference>
<dbReference type="OrthoDB" id="440755at2759"/>
<evidence type="ECO:0000256" key="5">
    <source>
        <dbReference type="ARBA" id="ARBA00023136"/>
    </source>
</evidence>
<dbReference type="Gene3D" id="1.20.1250.20">
    <property type="entry name" value="MFS general substrate transporter like domains"/>
    <property type="match status" value="2"/>
</dbReference>
<organism evidence="10 11">
    <name type="scientific">Plasmodium falciparum (isolate Dd2)</name>
    <dbReference type="NCBI Taxonomy" id="57267"/>
    <lineage>
        <taxon>Eukaryota</taxon>
        <taxon>Sar</taxon>
        <taxon>Alveolata</taxon>
        <taxon>Apicomplexa</taxon>
        <taxon>Aconoidasida</taxon>
        <taxon>Haemosporida</taxon>
        <taxon>Plasmodiidae</taxon>
        <taxon>Plasmodium</taxon>
        <taxon>Plasmodium (Laverania)</taxon>
    </lineage>
</organism>
<evidence type="ECO:0000313" key="11">
    <source>
        <dbReference type="Proteomes" id="UP000054282"/>
    </source>
</evidence>
<evidence type="ECO:0000256" key="1">
    <source>
        <dbReference type="ARBA" id="ARBA00004141"/>
    </source>
</evidence>
<keyword evidence="4 8" id="KW-1133">Transmembrane helix</keyword>
<feature type="region of interest" description="Disordered" evidence="7">
    <location>
        <begin position="152"/>
        <end position="174"/>
    </location>
</feature>
<feature type="transmembrane region" description="Helical" evidence="8">
    <location>
        <begin position="20"/>
        <end position="39"/>
    </location>
</feature>
<evidence type="ECO:0000259" key="9">
    <source>
        <dbReference type="PROSITE" id="PS50850"/>
    </source>
</evidence>
<dbReference type="Pfam" id="PF07690">
    <property type="entry name" value="MFS_1"/>
    <property type="match status" value="1"/>
</dbReference>
<name>A0A0L7M009_PLAF4</name>
<keyword evidence="2" id="KW-0813">Transport</keyword>
<dbReference type="PANTHER" id="PTHR23505">
    <property type="entry name" value="SPINSTER"/>
    <property type="match status" value="1"/>
</dbReference>
<dbReference type="InterPro" id="IPR036259">
    <property type="entry name" value="MFS_trans_sf"/>
</dbReference>
<dbReference type="KEGG" id="pfd:PFDG_01925"/>
<proteinExistence type="inferred from homology"/>
<dbReference type="GO" id="GO:0016020">
    <property type="term" value="C:membrane"/>
    <property type="evidence" value="ECO:0007669"/>
    <property type="project" value="UniProtKB-SubCell"/>
</dbReference>
<sequence>MLSIFSPIWCFLSDKYSRKWMLVFGTALSGVATILLANINDSAHISLSRAINGLALGSIGPISQRILADAAKNESLGLSFGLVQLSSSLGRLIGGVVTTTVALKYFGGIRGWRLCFIVVGILSVLLSIIVALFVEDAPRQVRKNKKIDYLDGESNTNASNNNNNSNNTNINNNTNMNNSLDNNNFFTGLSHQSTRTFILYQIIGGLLKDSLSKKSSAIGGVVGGHFGDIMHDISNKHGRPLLGQLAMFGRVPLVLLIYLVIPKRKESFELFALSCFCIGLSSIAGVAVNRPIVSDIIRPDYRGTVFSLTIAIEGVGSSLIGAPLFGYLAEKIFKYQNNNLLISDMPEDIRINNAQALSKTLFYLTIIPWILSFIFYSLLHFTYGKEYLKMNVFCV</sequence>
<evidence type="ECO:0000256" key="8">
    <source>
        <dbReference type="SAM" id="Phobius"/>
    </source>
</evidence>
<feature type="domain" description="Major facilitator superfamily (MFS) profile" evidence="9">
    <location>
        <begin position="1"/>
        <end position="384"/>
    </location>
</feature>
<feature type="transmembrane region" description="Helical" evidence="8">
    <location>
        <begin position="268"/>
        <end position="288"/>
    </location>
</feature>
<dbReference type="InterPro" id="IPR020846">
    <property type="entry name" value="MFS_dom"/>
</dbReference>
<feature type="transmembrane region" description="Helical" evidence="8">
    <location>
        <begin position="114"/>
        <end position="134"/>
    </location>
</feature>